<accession>A0A645AK58</accession>
<protein>
    <submittedName>
        <fullName evidence="1">Uncharacterized protein</fullName>
    </submittedName>
</protein>
<dbReference type="EMBL" id="VSSQ01014182">
    <property type="protein sequence ID" value="MPM53118.1"/>
    <property type="molecule type" value="Genomic_DNA"/>
</dbReference>
<sequence length="89" mass="10158">MSLKCFQRALCQRAKVLRRLVGVHIAELHQAGLDCRNDFTIISRRHLAGKRDRLRRIGGRPLHVCRKRRVNGRVRNSVLLGGIPGQRGI</sequence>
<evidence type="ECO:0000313" key="1">
    <source>
        <dbReference type="EMBL" id="MPM53118.1"/>
    </source>
</evidence>
<dbReference type="AlphaFoldDB" id="A0A645AK58"/>
<proteinExistence type="predicted"/>
<gene>
    <name evidence="1" type="ORF">SDC9_99882</name>
</gene>
<comment type="caution">
    <text evidence="1">The sequence shown here is derived from an EMBL/GenBank/DDBJ whole genome shotgun (WGS) entry which is preliminary data.</text>
</comment>
<organism evidence="1">
    <name type="scientific">bioreactor metagenome</name>
    <dbReference type="NCBI Taxonomy" id="1076179"/>
    <lineage>
        <taxon>unclassified sequences</taxon>
        <taxon>metagenomes</taxon>
        <taxon>ecological metagenomes</taxon>
    </lineage>
</organism>
<name>A0A645AK58_9ZZZZ</name>
<reference evidence="1" key="1">
    <citation type="submission" date="2019-08" db="EMBL/GenBank/DDBJ databases">
        <authorList>
            <person name="Kucharzyk K."/>
            <person name="Murdoch R.W."/>
            <person name="Higgins S."/>
            <person name="Loffler F."/>
        </authorList>
    </citation>
    <scope>NUCLEOTIDE SEQUENCE</scope>
</reference>